<organism evidence="2 3">
    <name type="scientific">Oryza rufipogon</name>
    <name type="common">Brownbeard rice</name>
    <name type="synonym">Asian wild rice</name>
    <dbReference type="NCBI Taxonomy" id="4529"/>
    <lineage>
        <taxon>Eukaryota</taxon>
        <taxon>Viridiplantae</taxon>
        <taxon>Streptophyta</taxon>
        <taxon>Embryophyta</taxon>
        <taxon>Tracheophyta</taxon>
        <taxon>Spermatophyta</taxon>
        <taxon>Magnoliopsida</taxon>
        <taxon>Liliopsida</taxon>
        <taxon>Poales</taxon>
        <taxon>Poaceae</taxon>
        <taxon>BOP clade</taxon>
        <taxon>Oryzoideae</taxon>
        <taxon>Oryzeae</taxon>
        <taxon>Oryzinae</taxon>
        <taxon>Oryza</taxon>
    </lineage>
</organism>
<dbReference type="OMA" id="WHLRVET"/>
<evidence type="ECO:0000313" key="2">
    <source>
        <dbReference type="EnsemblPlants" id="ORUFI09G16610.1"/>
    </source>
</evidence>
<name>A0A0E0QTC1_ORYRU</name>
<dbReference type="Proteomes" id="UP000008022">
    <property type="component" value="Unassembled WGS sequence"/>
</dbReference>
<evidence type="ECO:0000313" key="3">
    <source>
        <dbReference type="Proteomes" id="UP000008022"/>
    </source>
</evidence>
<reference evidence="3" key="1">
    <citation type="submission" date="2013-06" db="EMBL/GenBank/DDBJ databases">
        <authorList>
            <person name="Zhao Q."/>
        </authorList>
    </citation>
    <scope>NUCLEOTIDE SEQUENCE</scope>
    <source>
        <strain evidence="3">cv. W1943</strain>
    </source>
</reference>
<evidence type="ECO:0000256" key="1">
    <source>
        <dbReference type="SAM" id="MobiDB-lite"/>
    </source>
</evidence>
<dbReference type="HOGENOM" id="CLU_1226501_0_0_1"/>
<feature type="compositionally biased region" description="Low complexity" evidence="1">
    <location>
        <begin position="53"/>
        <end position="79"/>
    </location>
</feature>
<accession>A0A0E0QTC1</accession>
<protein>
    <submittedName>
        <fullName evidence="2">Uncharacterized protein</fullName>
    </submittedName>
</protein>
<feature type="region of interest" description="Disordered" evidence="1">
    <location>
        <begin position="45"/>
        <end position="136"/>
    </location>
</feature>
<dbReference type="EnsemblPlants" id="ORUFI09G16610.1">
    <property type="protein sequence ID" value="ORUFI09G16610.1"/>
    <property type="gene ID" value="ORUFI09G16610"/>
</dbReference>
<keyword evidence="3" id="KW-1185">Reference proteome</keyword>
<proteinExistence type="predicted"/>
<feature type="compositionally biased region" description="Gly residues" evidence="1">
    <location>
        <begin position="117"/>
        <end position="135"/>
    </location>
</feature>
<sequence>MAGPGLVRLVARAVLLTIVVFSLVSLRLALSPATAVADNGELYLPGRGRRFARGTTSSSSEPASSGRSPTSPSTSSSSTAMRFRKAEAELPRATGGGGDARPGGLQRRGTSAKKRGGGGGGAQGWEAGGSAGTGDGLEEARRWHLRVETELPRAAEAELARATGGGGEARPGGRWLRQWRPTTEVQADQALAVVVMVPSVVAAAAVGRAGRTGWGAKPHMSVRAVG</sequence>
<reference evidence="2" key="2">
    <citation type="submission" date="2015-06" db="UniProtKB">
        <authorList>
            <consortium name="EnsemblPlants"/>
        </authorList>
    </citation>
    <scope>IDENTIFICATION</scope>
</reference>
<dbReference type="AlphaFoldDB" id="A0A0E0QTC1"/>
<dbReference type="Gramene" id="ORUFI09G16610.1">
    <property type="protein sequence ID" value="ORUFI09G16610.1"/>
    <property type="gene ID" value="ORUFI09G16610"/>
</dbReference>